<sequence length="185" mass="20509">MYKSRPPTHSLDTCTLIRKSTIWTKITFCTLAEVNHNVCIQYLYSRKVSLSRQARSQDELNKQFNGSVAQSSVPFGHQDTNGHVLTRPIQHQHDNPTPIRGSTSANGPNHTQSGPSCRDNQMPASGRLSGVGRALVPSGARSKADVRSDDVRIDATQEGEFRLRRKNSIRKSILDGLAKIGEEMK</sequence>
<protein>
    <submittedName>
        <fullName evidence="2">Uncharacterized protein</fullName>
    </submittedName>
</protein>
<accession>A0A3S5CRY2</accession>
<evidence type="ECO:0000313" key="2">
    <source>
        <dbReference type="EMBL" id="VEL31571.1"/>
    </source>
</evidence>
<gene>
    <name evidence="2" type="ORF">PXEA_LOCUS25011</name>
</gene>
<feature type="compositionally biased region" description="Polar residues" evidence="1">
    <location>
        <begin position="100"/>
        <end position="123"/>
    </location>
</feature>
<proteinExistence type="predicted"/>
<evidence type="ECO:0000313" key="3">
    <source>
        <dbReference type="Proteomes" id="UP000784294"/>
    </source>
</evidence>
<feature type="region of interest" description="Disordered" evidence="1">
    <location>
        <begin position="88"/>
        <end position="147"/>
    </location>
</feature>
<keyword evidence="3" id="KW-1185">Reference proteome</keyword>
<comment type="caution">
    <text evidence="2">The sequence shown here is derived from an EMBL/GenBank/DDBJ whole genome shotgun (WGS) entry which is preliminary data.</text>
</comment>
<dbReference type="Proteomes" id="UP000784294">
    <property type="component" value="Unassembled WGS sequence"/>
</dbReference>
<name>A0A3S5CRY2_9PLAT</name>
<evidence type="ECO:0000256" key="1">
    <source>
        <dbReference type="SAM" id="MobiDB-lite"/>
    </source>
</evidence>
<organism evidence="2 3">
    <name type="scientific">Protopolystoma xenopodis</name>
    <dbReference type="NCBI Taxonomy" id="117903"/>
    <lineage>
        <taxon>Eukaryota</taxon>
        <taxon>Metazoa</taxon>
        <taxon>Spiralia</taxon>
        <taxon>Lophotrochozoa</taxon>
        <taxon>Platyhelminthes</taxon>
        <taxon>Monogenea</taxon>
        <taxon>Polyopisthocotylea</taxon>
        <taxon>Polystomatidea</taxon>
        <taxon>Polystomatidae</taxon>
        <taxon>Protopolystoma</taxon>
    </lineage>
</organism>
<dbReference type="EMBL" id="CAAALY010124060">
    <property type="protein sequence ID" value="VEL31571.1"/>
    <property type="molecule type" value="Genomic_DNA"/>
</dbReference>
<reference evidence="2" key="1">
    <citation type="submission" date="2018-11" db="EMBL/GenBank/DDBJ databases">
        <authorList>
            <consortium name="Pathogen Informatics"/>
        </authorList>
    </citation>
    <scope>NUCLEOTIDE SEQUENCE</scope>
</reference>
<dbReference type="AlphaFoldDB" id="A0A3S5CRY2"/>